<evidence type="ECO:0000313" key="2">
    <source>
        <dbReference type="Proteomes" id="UP000254476"/>
    </source>
</evidence>
<dbReference type="EC" id="3.5.4.3" evidence="1"/>
<dbReference type="GO" id="GO:0008892">
    <property type="term" value="F:guanine deaminase activity"/>
    <property type="evidence" value="ECO:0007669"/>
    <property type="project" value="UniProtKB-EC"/>
</dbReference>
<dbReference type="AlphaFoldDB" id="A0A378JC43"/>
<accession>A0A378JC43</accession>
<sequence>MTNFIKRTIELATENVKQGGRPFAYVNLKLRIIKTY</sequence>
<protein>
    <submittedName>
        <fullName evidence="1">Guanine deaminase (Guanase) (Guanine aminase) (Guanine aminohydrolase) (GAH) (GDEase)</fullName>
        <ecNumber evidence="1">3.5.4.3</ecNumber>
    </submittedName>
</protein>
<dbReference type="EMBL" id="UGOB01000001">
    <property type="protein sequence ID" value="STX45373.1"/>
    <property type="molecule type" value="Genomic_DNA"/>
</dbReference>
<gene>
    <name evidence="1" type="ORF">NCTC12388_02102</name>
</gene>
<organism evidence="1 2">
    <name type="scientific">Legionella gratiana</name>
    <dbReference type="NCBI Taxonomy" id="45066"/>
    <lineage>
        <taxon>Bacteria</taxon>
        <taxon>Pseudomonadati</taxon>
        <taxon>Pseudomonadota</taxon>
        <taxon>Gammaproteobacteria</taxon>
        <taxon>Legionellales</taxon>
        <taxon>Legionellaceae</taxon>
        <taxon>Legionella</taxon>
    </lineage>
</organism>
<keyword evidence="1" id="KW-0378">Hydrolase</keyword>
<reference evidence="1 2" key="1">
    <citation type="submission" date="2018-06" db="EMBL/GenBank/DDBJ databases">
        <authorList>
            <consortium name="Pathogen Informatics"/>
            <person name="Doyle S."/>
        </authorList>
    </citation>
    <scope>NUCLEOTIDE SEQUENCE [LARGE SCALE GENOMIC DNA]</scope>
    <source>
        <strain evidence="1 2">NCTC12388</strain>
    </source>
</reference>
<name>A0A378JC43_9GAMM</name>
<evidence type="ECO:0000313" key="1">
    <source>
        <dbReference type="EMBL" id="STX45373.1"/>
    </source>
</evidence>
<proteinExistence type="predicted"/>
<dbReference type="Proteomes" id="UP000254476">
    <property type="component" value="Unassembled WGS sequence"/>
</dbReference>